<feature type="compositionally biased region" description="Pro residues" evidence="1">
    <location>
        <begin position="77"/>
        <end position="86"/>
    </location>
</feature>
<protein>
    <submittedName>
        <fullName evidence="2">Uncharacterized protein</fullName>
    </submittedName>
</protein>
<feature type="region of interest" description="Disordered" evidence="1">
    <location>
        <begin position="1"/>
        <end position="86"/>
    </location>
</feature>
<organism evidence="2 3">
    <name type="scientific">Streptomyces viridosporus T7A</name>
    <dbReference type="NCBI Taxonomy" id="665577"/>
    <lineage>
        <taxon>Bacteria</taxon>
        <taxon>Bacillati</taxon>
        <taxon>Actinomycetota</taxon>
        <taxon>Actinomycetes</taxon>
        <taxon>Kitasatosporales</taxon>
        <taxon>Streptomycetaceae</taxon>
        <taxon>Streptomyces</taxon>
    </lineage>
</organism>
<feature type="compositionally biased region" description="Basic and acidic residues" evidence="1">
    <location>
        <begin position="32"/>
        <end position="45"/>
    </location>
</feature>
<keyword evidence="3" id="KW-1185">Reference proteome</keyword>
<evidence type="ECO:0000313" key="3">
    <source>
        <dbReference type="Proteomes" id="UP000327143"/>
    </source>
</evidence>
<evidence type="ECO:0000313" key="2">
    <source>
        <dbReference type="EMBL" id="QEU87999.1"/>
    </source>
</evidence>
<sequence>MPSGSTGAPCTGTTGREPPEPPVGLRTAPATDTRDSGRQAREAHRPDRRRPLAVPAGGGASARPPISRVNDASGPHPVGPPEPSRA</sequence>
<name>A0ABX6ALL8_STRVD</name>
<feature type="compositionally biased region" description="Polar residues" evidence="1">
    <location>
        <begin position="1"/>
        <end position="14"/>
    </location>
</feature>
<accession>A0ABX6ALL8</accession>
<dbReference type="EMBL" id="CP023700">
    <property type="protein sequence ID" value="QEU87999.1"/>
    <property type="molecule type" value="Genomic_DNA"/>
</dbReference>
<reference evidence="2 3" key="1">
    <citation type="submission" date="2017-09" db="EMBL/GenBank/DDBJ databases">
        <authorList>
            <person name="Lee N."/>
            <person name="Cho B.-K."/>
        </authorList>
    </citation>
    <scope>NUCLEOTIDE SEQUENCE [LARGE SCALE GENOMIC DNA]</scope>
    <source>
        <strain evidence="2 3">ATCC 39115</strain>
    </source>
</reference>
<dbReference type="Proteomes" id="UP000327143">
    <property type="component" value="Chromosome"/>
</dbReference>
<gene>
    <name evidence="2" type="ORF">CP969_27390</name>
</gene>
<evidence type="ECO:0000256" key="1">
    <source>
        <dbReference type="SAM" id="MobiDB-lite"/>
    </source>
</evidence>
<proteinExistence type="predicted"/>